<feature type="chain" id="PRO_5047019002" description="Entericidin EcnA/B family protein" evidence="1">
    <location>
        <begin position="25"/>
        <end position="46"/>
    </location>
</feature>
<dbReference type="PROSITE" id="PS51257">
    <property type="entry name" value="PROKAR_LIPOPROTEIN"/>
    <property type="match status" value="1"/>
</dbReference>
<evidence type="ECO:0000313" key="3">
    <source>
        <dbReference type="Proteomes" id="UP001165653"/>
    </source>
</evidence>
<dbReference type="RefSeq" id="WP_264512805.1">
    <property type="nucleotide sequence ID" value="NZ_JAPDDR010000003.1"/>
</dbReference>
<gene>
    <name evidence="2" type="ORF">OJ996_07420</name>
</gene>
<name>A0ABT3G1K7_9BACT</name>
<reference evidence="2" key="1">
    <citation type="submission" date="2022-10" db="EMBL/GenBank/DDBJ databases">
        <title>Luteolibacter sp. GHJ8, whole genome shotgun sequencing project.</title>
        <authorList>
            <person name="Zhao G."/>
            <person name="Shen L."/>
        </authorList>
    </citation>
    <scope>NUCLEOTIDE SEQUENCE</scope>
    <source>
        <strain evidence="2">GHJ8</strain>
    </source>
</reference>
<dbReference type="Proteomes" id="UP001165653">
    <property type="component" value="Unassembled WGS sequence"/>
</dbReference>
<evidence type="ECO:0000256" key="1">
    <source>
        <dbReference type="SAM" id="SignalP"/>
    </source>
</evidence>
<evidence type="ECO:0000313" key="2">
    <source>
        <dbReference type="EMBL" id="MCW1913396.1"/>
    </source>
</evidence>
<organism evidence="2 3">
    <name type="scientific">Luteolibacter rhizosphaerae</name>
    <dbReference type="NCBI Taxonomy" id="2989719"/>
    <lineage>
        <taxon>Bacteria</taxon>
        <taxon>Pseudomonadati</taxon>
        <taxon>Verrucomicrobiota</taxon>
        <taxon>Verrucomicrobiia</taxon>
        <taxon>Verrucomicrobiales</taxon>
        <taxon>Verrucomicrobiaceae</taxon>
        <taxon>Luteolibacter</taxon>
    </lineage>
</organism>
<keyword evidence="1" id="KW-0732">Signal</keyword>
<feature type="signal peptide" evidence="1">
    <location>
        <begin position="1"/>
        <end position="24"/>
    </location>
</feature>
<protein>
    <recommendedName>
        <fullName evidence="4">Entericidin EcnA/B family protein</fullName>
    </recommendedName>
</protein>
<proteinExistence type="predicted"/>
<dbReference type="EMBL" id="JAPDDR010000003">
    <property type="protein sequence ID" value="MCW1913396.1"/>
    <property type="molecule type" value="Genomic_DNA"/>
</dbReference>
<accession>A0ABT3G1K7</accession>
<sequence>MKIRLALYAGLGLAAIALSSCSAANSVNGYANRMMESVQRTVGLAQ</sequence>
<evidence type="ECO:0008006" key="4">
    <source>
        <dbReference type="Google" id="ProtNLM"/>
    </source>
</evidence>
<keyword evidence="3" id="KW-1185">Reference proteome</keyword>
<comment type="caution">
    <text evidence="2">The sequence shown here is derived from an EMBL/GenBank/DDBJ whole genome shotgun (WGS) entry which is preliminary data.</text>
</comment>